<feature type="domain" description="DNA2/NAM7 helicase helicase" evidence="8">
    <location>
        <begin position="189"/>
        <end position="539"/>
    </location>
</feature>
<dbReference type="CDD" id="cd18808">
    <property type="entry name" value="SF1_C_Upf1"/>
    <property type="match status" value="1"/>
</dbReference>
<accession>A0ABV5ZTN8</accession>
<evidence type="ECO:0000313" key="11">
    <source>
        <dbReference type="Proteomes" id="UP001589693"/>
    </source>
</evidence>
<keyword evidence="6" id="KW-0175">Coiled coil</keyword>
<dbReference type="RefSeq" id="WP_377851449.1">
    <property type="nucleotide sequence ID" value="NZ_JBHLZU010000008.1"/>
</dbReference>
<dbReference type="InterPro" id="IPR041679">
    <property type="entry name" value="DNA2/NAM7-like_C"/>
</dbReference>
<dbReference type="Pfam" id="PF10881">
    <property type="entry name" value="DUF2726"/>
    <property type="match status" value="1"/>
</dbReference>
<name>A0ABV5ZTN8_9PSEU</name>
<keyword evidence="3" id="KW-0378">Hydrolase</keyword>
<evidence type="ECO:0000259" key="9">
    <source>
        <dbReference type="Pfam" id="PF13087"/>
    </source>
</evidence>
<keyword evidence="2" id="KW-0547">Nucleotide-binding</keyword>
<evidence type="ECO:0000256" key="5">
    <source>
        <dbReference type="ARBA" id="ARBA00022840"/>
    </source>
</evidence>
<evidence type="ECO:0000256" key="2">
    <source>
        <dbReference type="ARBA" id="ARBA00022741"/>
    </source>
</evidence>
<keyword evidence="4" id="KW-0347">Helicase</keyword>
<evidence type="ECO:0000259" key="7">
    <source>
        <dbReference type="Pfam" id="PF10881"/>
    </source>
</evidence>
<evidence type="ECO:0000256" key="1">
    <source>
        <dbReference type="ARBA" id="ARBA00007913"/>
    </source>
</evidence>
<dbReference type="Gene3D" id="3.40.50.300">
    <property type="entry name" value="P-loop containing nucleotide triphosphate hydrolases"/>
    <property type="match status" value="3"/>
</dbReference>
<evidence type="ECO:0000259" key="8">
    <source>
        <dbReference type="Pfam" id="PF13086"/>
    </source>
</evidence>
<sequence length="927" mass="104630">MINPRSEAVLIRNRETGVFEDQTRNIARYKFQPEGQRIGIVFTKGNKVFPYGPDRVQILRSSARRVMAAGDRVEVGGSIWDSATETVTFTGAYGAWSRVFYRTRAGETYRTYPAAQVRVITSGTAIPLVNDVLSYWRTIVSRLSSDDPLRPGYDRLTFVHPESVLSSYLAGAPIESRPLDIAPIFPFRCNLSQRKAVENALTSSVSIIEGPPGTGKTETILNLIATIVAVQHKTVGIVSFGNAAVDNVRDKLDELGFGHVLGNLGRKQKREEFFAGQAIRSTAVAQFVASAPQPPDPQQLAALDRRLQGLQEDERIRADRRQALDAHRLELRHFKAHLQQEQLPDLDRLPLLKKSADRIIDYLAESQVELAGKRPGLLRRVRNYFRYGSLRALDPADTDVVLRLQLAYYTKRITELEREIELVEGRLRQADFDRLSRNHQQLSAQFLHAELADRYRKLKPTAYDANSYRTSRAFANFIEDYPALLSTCHSLRASISDGYLLDYLIIDEASQVNLLLAGLAMSCARNIVVVGDQKQLPPIPVDAAADLTPPMPAYDCRQHNLLSSLSELHGAVLPRALLREHYRCDPVIIGFCNKKFYEGELIPYTTSGAERPMIVVRTAEGNHMRQHHGGGRSNQREIDVIAQEVISDHCRGIDDADIGVTSPYRLQADKTGDVLDQLEADTVHRFQGRQKQVVILTTVLDETWRGRTGLPFVDDPQMINVAVSRAIRRFILVTNHDMLPTSRHIQDLVGYIRYHNPDEEVVDSAVVSVFDLLYTAYSQRLRPLATRLRKELKYPSEDIVWTVLNDIFAEQRYAHMTAVPQVMLKNLLLNLDRLTPAQAAYVGRRASLDFVVYNRVTNRPLLAIEVDGFAFHENNPAQLKRDAIKNEILRVYEMPLLRLPTTGSGEEQRIRDALTAAESHWAHRSTQ</sequence>
<feature type="domain" description="DNA2/NAM7 helicase-like C-terminal" evidence="9">
    <location>
        <begin position="562"/>
        <end position="736"/>
    </location>
</feature>
<dbReference type="PANTHER" id="PTHR43788">
    <property type="entry name" value="DNA2/NAM7 HELICASE FAMILY MEMBER"/>
    <property type="match status" value="1"/>
</dbReference>
<dbReference type="InterPro" id="IPR050534">
    <property type="entry name" value="Coronavir_polyprotein_1ab"/>
</dbReference>
<evidence type="ECO:0000256" key="4">
    <source>
        <dbReference type="ARBA" id="ARBA00022806"/>
    </source>
</evidence>
<keyword evidence="5" id="KW-0067">ATP-binding</keyword>
<evidence type="ECO:0000256" key="3">
    <source>
        <dbReference type="ARBA" id="ARBA00022801"/>
    </source>
</evidence>
<dbReference type="EMBL" id="JBHLZU010000008">
    <property type="protein sequence ID" value="MFB9904255.1"/>
    <property type="molecule type" value="Genomic_DNA"/>
</dbReference>
<proteinExistence type="inferred from homology"/>
<dbReference type="Pfam" id="PF13086">
    <property type="entry name" value="AAA_11"/>
    <property type="match status" value="1"/>
</dbReference>
<dbReference type="CDD" id="cd17934">
    <property type="entry name" value="DEXXQc_Upf1-like"/>
    <property type="match status" value="1"/>
</dbReference>
<evidence type="ECO:0000313" key="10">
    <source>
        <dbReference type="EMBL" id="MFB9904255.1"/>
    </source>
</evidence>
<dbReference type="InterPro" id="IPR041677">
    <property type="entry name" value="DNA2/NAM7_AAA_11"/>
</dbReference>
<dbReference type="InterPro" id="IPR024402">
    <property type="entry name" value="DUF2726"/>
</dbReference>
<dbReference type="SUPFAM" id="SSF52540">
    <property type="entry name" value="P-loop containing nucleoside triphosphate hydrolases"/>
    <property type="match status" value="1"/>
</dbReference>
<dbReference type="Proteomes" id="UP001589693">
    <property type="component" value="Unassembled WGS sequence"/>
</dbReference>
<reference evidence="10 11" key="1">
    <citation type="submission" date="2024-09" db="EMBL/GenBank/DDBJ databases">
        <authorList>
            <person name="Sun Q."/>
            <person name="Mori K."/>
        </authorList>
    </citation>
    <scope>NUCLEOTIDE SEQUENCE [LARGE SCALE GENOMIC DNA]</scope>
    <source>
        <strain evidence="10 11">TBRC 7907</strain>
    </source>
</reference>
<evidence type="ECO:0000256" key="6">
    <source>
        <dbReference type="SAM" id="Coils"/>
    </source>
</evidence>
<comment type="similarity">
    <text evidence="1">Belongs to the DNA2/NAM7 helicase family.</text>
</comment>
<dbReference type="InterPro" id="IPR047187">
    <property type="entry name" value="SF1_C_Upf1"/>
</dbReference>
<feature type="domain" description="DUF2726" evidence="7">
    <location>
        <begin position="790"/>
        <end position="915"/>
    </location>
</feature>
<dbReference type="Pfam" id="PF13087">
    <property type="entry name" value="AAA_12"/>
    <property type="match status" value="1"/>
</dbReference>
<keyword evidence="11" id="KW-1185">Reference proteome</keyword>
<dbReference type="InterPro" id="IPR027417">
    <property type="entry name" value="P-loop_NTPase"/>
</dbReference>
<protein>
    <submittedName>
        <fullName evidence="10">AAA domain-containing protein</fullName>
    </submittedName>
</protein>
<comment type="caution">
    <text evidence="10">The sequence shown here is derived from an EMBL/GenBank/DDBJ whole genome shotgun (WGS) entry which is preliminary data.</text>
</comment>
<dbReference type="PANTHER" id="PTHR43788:SF8">
    <property type="entry name" value="DNA-BINDING PROTEIN SMUBP-2"/>
    <property type="match status" value="1"/>
</dbReference>
<organism evidence="10 11">
    <name type="scientific">Allokutzneria oryzae</name>
    <dbReference type="NCBI Taxonomy" id="1378989"/>
    <lineage>
        <taxon>Bacteria</taxon>
        <taxon>Bacillati</taxon>
        <taxon>Actinomycetota</taxon>
        <taxon>Actinomycetes</taxon>
        <taxon>Pseudonocardiales</taxon>
        <taxon>Pseudonocardiaceae</taxon>
        <taxon>Allokutzneria</taxon>
    </lineage>
</organism>
<gene>
    <name evidence="10" type="ORF">ACFFQA_09925</name>
</gene>
<feature type="coiled-coil region" evidence="6">
    <location>
        <begin position="406"/>
        <end position="433"/>
    </location>
</feature>